<dbReference type="EMBL" id="NBUC01000039">
    <property type="protein sequence ID" value="PLU07625.1"/>
    <property type="molecule type" value="Genomic_DNA"/>
</dbReference>
<dbReference type="Proteomes" id="UP001190825">
    <property type="component" value="Unassembled WGS sequence"/>
</dbReference>
<dbReference type="RefSeq" id="WP_028055090.1">
    <property type="nucleotide sequence ID" value="NZ_KE386500.1"/>
</dbReference>
<protein>
    <submittedName>
        <fullName evidence="1">Uncharacterized protein</fullName>
    </submittedName>
</protein>
<keyword evidence="2" id="KW-1185">Reference proteome</keyword>
<reference evidence="1 2" key="1">
    <citation type="journal article" date="2018" name="FEMS Microbiol. Ecol.">
        <title>Co-invading symbiotic mutualists of Medicago polymorpha retain high ancestral diversity and contain diverse accessory genomes.</title>
        <authorList>
            <person name="Porter S.S."/>
            <person name="Faber-Hammond J.J."/>
            <person name="Friesen M.L."/>
        </authorList>
    </citation>
    <scope>NUCLEOTIDE SEQUENCE [LARGE SCALE GENOMIC DNA]</scope>
    <source>
        <strain evidence="1 2">Str16</strain>
    </source>
</reference>
<proteinExistence type="predicted"/>
<accession>A0ABX4TTF9</accession>
<name>A0ABX4TTF9_9HYPH</name>
<comment type="caution">
    <text evidence="1">The sequence shown here is derived from an EMBL/GenBank/DDBJ whole genome shotgun (WGS) entry which is preliminary data.</text>
</comment>
<sequence length="73" mass="8159">MAQGTYRPDDIAVMRSALDDWCAIHHISPTSREGVAVAVKILDLMCDRSLTRQQLLKQLEDAPLEDAPLAERI</sequence>
<gene>
    <name evidence="1" type="ORF">BMJ33_04265</name>
</gene>
<organism evidence="1 2">
    <name type="scientific">Sinorhizobium medicae</name>
    <dbReference type="NCBI Taxonomy" id="110321"/>
    <lineage>
        <taxon>Bacteria</taxon>
        <taxon>Pseudomonadati</taxon>
        <taxon>Pseudomonadota</taxon>
        <taxon>Alphaproteobacteria</taxon>
        <taxon>Hyphomicrobiales</taxon>
        <taxon>Rhizobiaceae</taxon>
        <taxon>Sinorhizobium/Ensifer group</taxon>
        <taxon>Sinorhizobium</taxon>
    </lineage>
</organism>
<evidence type="ECO:0000313" key="2">
    <source>
        <dbReference type="Proteomes" id="UP001190825"/>
    </source>
</evidence>
<evidence type="ECO:0000313" key="1">
    <source>
        <dbReference type="EMBL" id="PLU07625.1"/>
    </source>
</evidence>